<dbReference type="STRING" id="1341181.FLJC2902T_19530"/>
<evidence type="ECO:0000256" key="1">
    <source>
        <dbReference type="PROSITE-ProRule" id="PRU00169"/>
    </source>
</evidence>
<comment type="caution">
    <text evidence="3">The sequence shown here is derived from an EMBL/GenBank/DDBJ whole genome shotgun (WGS) entry which is preliminary data.</text>
</comment>
<dbReference type="OrthoDB" id="673128at2"/>
<dbReference type="Pfam" id="PF00072">
    <property type="entry name" value="Response_reg"/>
    <property type="match status" value="1"/>
</dbReference>
<dbReference type="SUPFAM" id="SSF52172">
    <property type="entry name" value="CheY-like"/>
    <property type="match status" value="1"/>
</dbReference>
<dbReference type="RefSeq" id="WP_023579552.1">
    <property type="nucleotide sequence ID" value="NZ_AVGG01000010.1"/>
</dbReference>
<keyword evidence="4" id="KW-1185">Reference proteome</keyword>
<protein>
    <recommendedName>
        <fullName evidence="2">Response regulatory domain-containing protein</fullName>
    </recommendedName>
</protein>
<dbReference type="PANTHER" id="PTHR44520:SF2">
    <property type="entry name" value="RESPONSE REGULATOR RCP1"/>
    <property type="match status" value="1"/>
</dbReference>
<accession>V6ST25</accession>
<reference evidence="3 4" key="1">
    <citation type="submission" date="2013-08" db="EMBL/GenBank/DDBJ databases">
        <title>Flavobacterium limnosediminis JC2902 genome sequencing.</title>
        <authorList>
            <person name="Lee K."/>
            <person name="Yi H."/>
            <person name="Park S."/>
            <person name="Chun J."/>
        </authorList>
    </citation>
    <scope>NUCLEOTIDE SEQUENCE [LARGE SCALE GENOMIC DNA]</scope>
    <source>
        <strain evidence="3 4">JC2902</strain>
    </source>
</reference>
<keyword evidence="1" id="KW-0597">Phosphoprotein</keyword>
<dbReference type="InterPro" id="IPR001789">
    <property type="entry name" value="Sig_transdc_resp-reg_receiver"/>
</dbReference>
<dbReference type="EMBL" id="AVGG01000010">
    <property type="protein sequence ID" value="ESU27590.1"/>
    <property type="molecule type" value="Genomic_DNA"/>
</dbReference>
<gene>
    <name evidence="3" type="ORF">FLJC2902T_19530</name>
</gene>
<dbReference type="Gene3D" id="3.40.50.2300">
    <property type="match status" value="1"/>
</dbReference>
<evidence type="ECO:0000313" key="4">
    <source>
        <dbReference type="Proteomes" id="UP000018004"/>
    </source>
</evidence>
<dbReference type="PANTHER" id="PTHR44520">
    <property type="entry name" value="RESPONSE REGULATOR RCP1-RELATED"/>
    <property type="match status" value="1"/>
</dbReference>
<evidence type="ECO:0000259" key="2">
    <source>
        <dbReference type="PROSITE" id="PS50110"/>
    </source>
</evidence>
<dbReference type="InterPro" id="IPR011006">
    <property type="entry name" value="CheY-like_superfamily"/>
</dbReference>
<dbReference type="GO" id="GO:0000160">
    <property type="term" value="P:phosphorelay signal transduction system"/>
    <property type="evidence" value="ECO:0007669"/>
    <property type="project" value="InterPro"/>
</dbReference>
<dbReference type="InterPro" id="IPR052893">
    <property type="entry name" value="TCS_response_regulator"/>
</dbReference>
<proteinExistence type="predicted"/>
<sequence length="131" mass="14929">MGLKKILIIDDSVFDRLIAKMVLQKNIQVNDVIVLESAQEGLDYISDKISKPTELPEIILLDIKMPKIDGFEFLERFAKLPKSVKSLSKIFMLSSSIDPEDIKKAKKSKYVTDFIEKPLTKEKIENLAIAF</sequence>
<dbReference type="eggNOG" id="COG0784">
    <property type="taxonomic scope" value="Bacteria"/>
</dbReference>
<feature type="modified residue" description="4-aspartylphosphate" evidence="1">
    <location>
        <position position="62"/>
    </location>
</feature>
<dbReference type="AlphaFoldDB" id="V6ST25"/>
<dbReference type="Proteomes" id="UP000018004">
    <property type="component" value="Unassembled WGS sequence"/>
</dbReference>
<dbReference type="SMART" id="SM00448">
    <property type="entry name" value="REC"/>
    <property type="match status" value="1"/>
</dbReference>
<feature type="domain" description="Response regulatory" evidence="2">
    <location>
        <begin position="5"/>
        <end position="131"/>
    </location>
</feature>
<evidence type="ECO:0000313" key="3">
    <source>
        <dbReference type="EMBL" id="ESU27590.1"/>
    </source>
</evidence>
<organism evidence="3 4">
    <name type="scientific">Flavobacterium limnosediminis JC2902</name>
    <dbReference type="NCBI Taxonomy" id="1341181"/>
    <lineage>
        <taxon>Bacteria</taxon>
        <taxon>Pseudomonadati</taxon>
        <taxon>Bacteroidota</taxon>
        <taxon>Flavobacteriia</taxon>
        <taxon>Flavobacteriales</taxon>
        <taxon>Flavobacteriaceae</taxon>
        <taxon>Flavobacterium</taxon>
    </lineage>
</organism>
<dbReference type="PROSITE" id="PS50110">
    <property type="entry name" value="RESPONSE_REGULATORY"/>
    <property type="match status" value="1"/>
</dbReference>
<dbReference type="PATRIC" id="fig|1341181.4.peg.1919"/>
<name>V6ST25_9FLAO</name>